<feature type="compositionally biased region" description="Polar residues" evidence="1">
    <location>
        <begin position="629"/>
        <end position="640"/>
    </location>
</feature>
<keyword evidence="3" id="KW-1185">Reference proteome</keyword>
<feature type="region of interest" description="Disordered" evidence="1">
    <location>
        <begin position="344"/>
        <end position="441"/>
    </location>
</feature>
<dbReference type="Proteomes" id="UP001285354">
    <property type="component" value="Unassembled WGS sequence"/>
</dbReference>
<feature type="compositionally biased region" description="Polar residues" evidence="1">
    <location>
        <begin position="88"/>
        <end position="100"/>
    </location>
</feature>
<feature type="region of interest" description="Disordered" evidence="1">
    <location>
        <begin position="1183"/>
        <end position="1215"/>
    </location>
</feature>
<evidence type="ECO:0008006" key="4">
    <source>
        <dbReference type="Google" id="ProtNLM"/>
    </source>
</evidence>
<feature type="region of interest" description="Disordered" evidence="1">
    <location>
        <begin position="1457"/>
        <end position="1525"/>
    </location>
</feature>
<dbReference type="EMBL" id="JAUBYV010000001">
    <property type="protein sequence ID" value="KAK2630334.1"/>
    <property type="molecule type" value="Genomic_DNA"/>
</dbReference>
<proteinExistence type="predicted"/>
<evidence type="ECO:0000313" key="3">
    <source>
        <dbReference type="Proteomes" id="UP001285354"/>
    </source>
</evidence>
<feature type="compositionally biased region" description="Polar residues" evidence="1">
    <location>
        <begin position="275"/>
        <end position="284"/>
    </location>
</feature>
<feature type="region of interest" description="Disordered" evidence="1">
    <location>
        <begin position="195"/>
        <end position="216"/>
    </location>
</feature>
<dbReference type="SUPFAM" id="SSF53335">
    <property type="entry name" value="S-adenosyl-L-methionine-dependent methyltransferases"/>
    <property type="match status" value="1"/>
</dbReference>
<sequence length="1607" mass="172113">MASYKSGLGPPTRPGDVSRGRRLGAYMQVGSVKPPKIEQREDITHTSGQGSRRMATPVTEAPQTSIPRPSSRYASSNARTRPGKLKVATTTHLGFGSSSVRAPAEKDQPELEGKLSWNVLRRKPSSVAQILRHAIPSAERTASSSPAPWSQGVAGNRPSMDPSMPLAEGYTEIFTRPRARPAVRELPPIIPELDRYRNRPEVSQPHGKPVVDLPPKLSTQDLPPPIPLQPGTPVYHSAGSIHHRYGGAHSGSGYSASPSTRFSESPGPGIHSRDTTPTSMSSHSPGIIAPCQTATPRLRKSIPALSGLPLSSARIRAASISNEVEAAPLEYHGLSSLQESATLLSSNSSAKGEGKIEAKEKGKRPAIPPPRLLPPRKSSQRFKSCRSEEDSPSKPYGALAEPVVTTGEPLHIKKQPTSTPASKQNGTSIRPSREHTPDLRSQLGNSMTFFRSNTAGISLSPDSALPRSAAPSPQPPHLALRSQHPSRLPLGNPCPSSVLGKAAPAHSGLGIVPDPPPRHSSKATATRTLYRSLPNKKPQFGLFGRRTKTALNLSTTDSKDKIPRKGPVAGTGHEGYSRYGLRARSISVASSSQESVASTRAHDLFLVQRMSPVIIAGGGEIVENRNASVELSNSESNTSLVWGRPSMESRGSSNFSHEIPRATSRPSALPREPSKRSLGIAIPKSRRASDSSDDGNGKSSITFRPSAQPMNNSTSTLNLPGPQNLSPTGRGASASVTSLDASISIISSDFQGPKPVTIQARELEINRSKKSVKRPHSLRKWNFFHRSHAIKPELETRSLRVAVAKSAPKTPAVPHYAMLDSSDEQLDLEDGAMDLDDILRDADVTSLSNKELDLLQFGKVQEDKRCEKNPHTTRPVLSKITPLTLFSSPEPGATHASELAAPRMDLHLTNDKDTAPMRPSRLPQVGRIPKVVSARPETTSSKSFSRPFARLSTVQPLTNLQTVDKDSVGLGYIPPISLTPEPYSHSRHAQAGSGDAPSASVDAGVEEEPSHRGFLSFSPRKNSQATTSSTSSSCGSGSVSITAVIPEANAELGEDEVWNEYDDLIHGNDKENVPQPASATSSDGTPFQYGGFGIQKVKQNSLVAKESPILASVPKLSSLTAEMGMSERCSALTTSSVYSADMSARLREALDSMSTPTTPMSFPVFREGYEERNNSVLTSLSQKLPRHASQMSLTSRKKSPCSITHSRSMSGSWSGAEAITGQRVENKGKGNMGQQRGPGSSRTNLRAASITVSRWLTFGHVLFSPALEEIEMRSEEAEVLVLDGLGNDDWSFYASETYPSATFTNLSPTTPSSPQSCSPLLNFPHAPPNHLQVQHPSLSSPLFTDTQFPFPFSTFNAVILRFPPASSLATTTHLVSEAFRVLKPGGYLELAVLDLDMLNMGNRIRRAVRSLKVRIRTSCPQVSLGSASDTILKIAGSCGFGDIKSCKVGVPVAGAISAASDGSSSSSSPKTGKRRSRKGTSTSTSTSVDVKPIEGKGKGKRNYSAREREEPSFASLVRSSPTPSADEGITQMVARVGRWWYINCYESSLRSTSPSAFAAGSIFDDESVLRECEAWGTSFKLLVAHARKPAILGGKRPVAGRGRGVSV</sequence>
<dbReference type="InterPro" id="IPR029063">
    <property type="entry name" value="SAM-dependent_MTases_sf"/>
</dbReference>
<gene>
    <name evidence="2" type="ORF">QTJ16_001154</name>
</gene>
<feature type="region of interest" description="Disordered" evidence="1">
    <location>
        <begin position="454"/>
        <end position="526"/>
    </location>
</feature>
<feature type="compositionally biased region" description="Basic and acidic residues" evidence="1">
    <location>
        <begin position="35"/>
        <end position="44"/>
    </location>
</feature>
<feature type="region of interest" description="Disordered" evidence="1">
    <location>
        <begin position="136"/>
        <end position="166"/>
    </location>
</feature>
<feature type="compositionally biased region" description="Polar residues" evidence="1">
    <location>
        <begin position="61"/>
        <end position="79"/>
    </location>
</feature>
<feature type="region of interest" description="Disordered" evidence="1">
    <location>
        <begin position="229"/>
        <end position="290"/>
    </location>
</feature>
<feature type="compositionally biased region" description="Polar residues" evidence="1">
    <location>
        <begin position="415"/>
        <end position="430"/>
    </location>
</feature>
<feature type="compositionally biased region" description="Low complexity" evidence="1">
    <location>
        <begin position="1023"/>
        <end position="1038"/>
    </location>
</feature>
<comment type="caution">
    <text evidence="2">The sequence shown here is derived from an EMBL/GenBank/DDBJ whole genome shotgun (WGS) entry which is preliminary data.</text>
</comment>
<feature type="region of interest" description="Disordered" evidence="1">
    <location>
        <begin position="979"/>
        <end position="1038"/>
    </location>
</feature>
<name>A0AAD9WI09_9HELO</name>
<feature type="region of interest" description="Disordered" evidence="1">
    <location>
        <begin position="1"/>
        <end position="110"/>
    </location>
</feature>
<organism evidence="2 3">
    <name type="scientific">Diplocarpon rosae</name>
    <dbReference type="NCBI Taxonomy" id="946125"/>
    <lineage>
        <taxon>Eukaryota</taxon>
        <taxon>Fungi</taxon>
        <taxon>Dikarya</taxon>
        <taxon>Ascomycota</taxon>
        <taxon>Pezizomycotina</taxon>
        <taxon>Leotiomycetes</taxon>
        <taxon>Helotiales</taxon>
        <taxon>Drepanopezizaceae</taxon>
        <taxon>Diplocarpon</taxon>
    </lineage>
</organism>
<feature type="region of interest" description="Disordered" evidence="1">
    <location>
        <begin position="629"/>
        <end position="734"/>
    </location>
</feature>
<reference evidence="2" key="1">
    <citation type="submission" date="2023-06" db="EMBL/GenBank/DDBJ databases">
        <title>Draft genome of Marssonina rosae.</title>
        <authorList>
            <person name="Cheng Q."/>
        </authorList>
    </citation>
    <scope>NUCLEOTIDE SEQUENCE</scope>
    <source>
        <strain evidence="2">R4</strain>
    </source>
</reference>
<protein>
    <recommendedName>
        <fullName evidence="4">Methyltransferase type 11 domain-containing protein</fullName>
    </recommendedName>
</protein>
<feature type="compositionally biased region" description="Polar residues" evidence="1">
    <location>
        <begin position="1201"/>
        <end position="1213"/>
    </location>
</feature>
<evidence type="ECO:0000256" key="1">
    <source>
        <dbReference type="SAM" id="MobiDB-lite"/>
    </source>
</evidence>
<accession>A0AAD9WI09</accession>
<evidence type="ECO:0000313" key="2">
    <source>
        <dbReference type="EMBL" id="KAK2630334.1"/>
    </source>
</evidence>
<feature type="compositionally biased region" description="Polar residues" evidence="1">
    <location>
        <begin position="697"/>
        <end position="727"/>
    </location>
</feature>